<dbReference type="InterPro" id="IPR035979">
    <property type="entry name" value="RBD_domain_sf"/>
</dbReference>
<dbReference type="Pfam" id="PF05383">
    <property type="entry name" value="La"/>
    <property type="match status" value="1"/>
</dbReference>
<dbReference type="PROSITE" id="PS50102">
    <property type="entry name" value="RRM"/>
    <property type="match status" value="1"/>
</dbReference>
<dbReference type="InterPro" id="IPR036390">
    <property type="entry name" value="WH_DNA-bd_sf"/>
</dbReference>
<dbReference type="PRINTS" id="PR00302">
    <property type="entry name" value="LUPUSLA"/>
</dbReference>
<dbReference type="SUPFAM" id="SSF54928">
    <property type="entry name" value="RNA-binding domain, RBD"/>
    <property type="match status" value="1"/>
</dbReference>
<dbReference type="InterPro" id="IPR012677">
    <property type="entry name" value="Nucleotide-bd_a/b_plait_sf"/>
</dbReference>
<dbReference type="SMART" id="SM00715">
    <property type="entry name" value="LA"/>
    <property type="match status" value="1"/>
</dbReference>
<keyword evidence="2 4" id="KW-0694">RNA-binding</keyword>
<keyword evidence="8" id="KW-1185">Reference proteome</keyword>
<feature type="domain" description="HTH La-type RNA-binding" evidence="6">
    <location>
        <begin position="89"/>
        <end position="180"/>
    </location>
</feature>
<name>A0A2Z7C0N6_9LAMI</name>
<dbReference type="Proteomes" id="UP000250235">
    <property type="component" value="Unassembled WGS sequence"/>
</dbReference>
<proteinExistence type="predicted"/>
<dbReference type="InterPro" id="IPR045180">
    <property type="entry name" value="La_dom_prot"/>
</dbReference>
<reference evidence="7 8" key="1">
    <citation type="journal article" date="2015" name="Proc. Natl. Acad. Sci. U.S.A.">
        <title>The resurrection genome of Boea hygrometrica: A blueprint for survival of dehydration.</title>
        <authorList>
            <person name="Xiao L."/>
            <person name="Yang G."/>
            <person name="Zhang L."/>
            <person name="Yang X."/>
            <person name="Zhao S."/>
            <person name="Ji Z."/>
            <person name="Zhou Q."/>
            <person name="Hu M."/>
            <person name="Wang Y."/>
            <person name="Chen M."/>
            <person name="Xu Y."/>
            <person name="Jin H."/>
            <person name="Xiao X."/>
            <person name="Hu G."/>
            <person name="Bao F."/>
            <person name="Hu Y."/>
            <person name="Wan P."/>
            <person name="Li L."/>
            <person name="Deng X."/>
            <person name="Kuang T."/>
            <person name="Xiang C."/>
            <person name="Zhu J.K."/>
            <person name="Oliver M.J."/>
            <person name="He Y."/>
        </authorList>
    </citation>
    <scope>NUCLEOTIDE SEQUENCE [LARGE SCALE GENOMIC DNA]</scope>
    <source>
        <strain evidence="8">cv. XS01</strain>
    </source>
</reference>
<gene>
    <name evidence="7" type="ORF">F511_10875</name>
</gene>
<evidence type="ECO:0000256" key="4">
    <source>
        <dbReference type="PROSITE-ProRule" id="PRU00332"/>
    </source>
</evidence>
<evidence type="ECO:0000313" key="7">
    <source>
        <dbReference type="EMBL" id="KZV37845.1"/>
    </source>
</evidence>
<dbReference type="Gene3D" id="1.10.10.10">
    <property type="entry name" value="Winged helix-like DNA-binding domain superfamily/Winged helix DNA-binding domain"/>
    <property type="match status" value="1"/>
</dbReference>
<dbReference type="Gene3D" id="3.30.70.330">
    <property type="match status" value="1"/>
</dbReference>
<dbReference type="InterPro" id="IPR036388">
    <property type="entry name" value="WH-like_DNA-bd_sf"/>
</dbReference>
<comment type="subcellular location">
    <subcellularLocation>
        <location evidence="1">Nucleus</location>
    </subcellularLocation>
</comment>
<evidence type="ECO:0000256" key="2">
    <source>
        <dbReference type="ARBA" id="ARBA00022884"/>
    </source>
</evidence>
<dbReference type="PANTHER" id="PTHR22792:SF66">
    <property type="entry name" value="LA-RELATED PROTEIN 6B"/>
    <property type="match status" value="1"/>
</dbReference>
<dbReference type="SUPFAM" id="SSF46785">
    <property type="entry name" value="Winged helix' DNA-binding domain"/>
    <property type="match status" value="1"/>
</dbReference>
<dbReference type="GO" id="GO:1990904">
    <property type="term" value="C:ribonucleoprotein complex"/>
    <property type="evidence" value="ECO:0007669"/>
    <property type="project" value="InterPro"/>
</dbReference>
<organism evidence="7 8">
    <name type="scientific">Dorcoceras hygrometricum</name>
    <dbReference type="NCBI Taxonomy" id="472368"/>
    <lineage>
        <taxon>Eukaryota</taxon>
        <taxon>Viridiplantae</taxon>
        <taxon>Streptophyta</taxon>
        <taxon>Embryophyta</taxon>
        <taxon>Tracheophyta</taxon>
        <taxon>Spermatophyta</taxon>
        <taxon>Magnoliopsida</taxon>
        <taxon>eudicotyledons</taxon>
        <taxon>Gunneridae</taxon>
        <taxon>Pentapetalae</taxon>
        <taxon>asterids</taxon>
        <taxon>lamiids</taxon>
        <taxon>Lamiales</taxon>
        <taxon>Gesneriaceae</taxon>
        <taxon>Didymocarpoideae</taxon>
        <taxon>Trichosporeae</taxon>
        <taxon>Loxocarpinae</taxon>
        <taxon>Dorcoceras</taxon>
    </lineage>
</organism>
<protein>
    <submittedName>
        <fullName evidence="7">RNA-binding protein isoform 1</fullName>
    </submittedName>
</protein>
<dbReference type="InterPro" id="IPR002344">
    <property type="entry name" value="Lupus_La"/>
</dbReference>
<sequence length="453" mass="50314">MDQRKDSETLASTSKLNAKAPEFIPRSTVSTPPQRVMQIYAPPPYYAYENHLPMHNFNRQSTVSFYGNVRPVSFTESREDSNVAATSARNGLPDSHLKILNQVEFYFSDINLASTDQLFRLMCKDPEAYVPLSFVASFKKIKNGVCDSSQLASILRNSKKLVVSEDGKKIKRKHPLTELDMEELQSRIVIAENLPEEHCHQNLMNIFSSVGSVKSIRTCPPQNPNFGTSSASRTGKGDVLNFSSKFHAFVEYESAEVAEKAAVELTDEGNWRNGLKVRLLKSVLKSTQVRARRVGYDGQPIVKKDEVVPEMQQMKENHLEDSLRQFDVPFSVLQVDDNICGNAQGRGLNGVGGKGKGKGMGRGRTHFPMNGGSLSGPPPLELLIPTEKLVMAKISPVPRMPDGTRGFSMGRGKPVALNVLCLNGTRDQQVHMIIEEQIKEALDEKNRVELVKG</sequence>
<dbReference type="PANTHER" id="PTHR22792">
    <property type="entry name" value="LUPUS LA PROTEIN-RELATED"/>
    <property type="match status" value="1"/>
</dbReference>
<dbReference type="AlphaFoldDB" id="A0A2Z7C0N6"/>
<accession>A0A2Z7C0N6</accession>
<dbReference type="InterPro" id="IPR006630">
    <property type="entry name" value="La_HTH"/>
</dbReference>
<dbReference type="GO" id="GO:0003729">
    <property type="term" value="F:mRNA binding"/>
    <property type="evidence" value="ECO:0007669"/>
    <property type="project" value="TreeGrafter"/>
</dbReference>
<keyword evidence="3" id="KW-0539">Nucleus</keyword>
<evidence type="ECO:0000256" key="3">
    <source>
        <dbReference type="ARBA" id="ARBA00023242"/>
    </source>
</evidence>
<evidence type="ECO:0000313" key="8">
    <source>
        <dbReference type="Proteomes" id="UP000250235"/>
    </source>
</evidence>
<evidence type="ECO:0000259" key="5">
    <source>
        <dbReference type="PROSITE" id="PS50102"/>
    </source>
</evidence>
<dbReference type="PROSITE" id="PS50961">
    <property type="entry name" value="HTH_LA"/>
    <property type="match status" value="1"/>
</dbReference>
<dbReference type="Pfam" id="PF07145">
    <property type="entry name" value="PAM2"/>
    <property type="match status" value="1"/>
</dbReference>
<evidence type="ECO:0000256" key="1">
    <source>
        <dbReference type="ARBA" id="ARBA00004123"/>
    </source>
</evidence>
<evidence type="ECO:0000259" key="6">
    <source>
        <dbReference type="PROSITE" id="PS50961"/>
    </source>
</evidence>
<feature type="domain" description="RRM" evidence="5">
    <location>
        <begin position="187"/>
        <end position="282"/>
    </location>
</feature>
<dbReference type="GO" id="GO:0005634">
    <property type="term" value="C:nucleus"/>
    <property type="evidence" value="ECO:0007669"/>
    <property type="project" value="UniProtKB-SubCell"/>
</dbReference>
<dbReference type="InterPro" id="IPR009818">
    <property type="entry name" value="PAM2_motif"/>
</dbReference>
<dbReference type="OrthoDB" id="435402at2759"/>
<dbReference type="EMBL" id="KV002480">
    <property type="protein sequence ID" value="KZV37845.1"/>
    <property type="molecule type" value="Genomic_DNA"/>
</dbReference>
<dbReference type="InterPro" id="IPR000504">
    <property type="entry name" value="RRM_dom"/>
</dbReference>
<dbReference type="GO" id="GO:0006396">
    <property type="term" value="P:RNA processing"/>
    <property type="evidence" value="ECO:0007669"/>
    <property type="project" value="InterPro"/>
</dbReference>